<sequence>MKESPFTNNKNPRQSVDFFHNAALHINNQPLTAWTGNLTRLPLLCRY</sequence>
<dbReference type="Proteomes" id="UP000008148">
    <property type="component" value="Chromosome"/>
</dbReference>
<dbReference type="KEGG" id="cko:CKO_01254"/>
<name>A8AFY1_CITK8</name>
<evidence type="ECO:0000313" key="2">
    <source>
        <dbReference type="Proteomes" id="UP000008148"/>
    </source>
</evidence>
<protein>
    <submittedName>
        <fullName evidence="1">Uncharacterized protein</fullName>
    </submittedName>
</protein>
<dbReference type="EMBL" id="CP000822">
    <property type="protein sequence ID" value="ABV12394.1"/>
    <property type="molecule type" value="Genomic_DNA"/>
</dbReference>
<keyword evidence="2" id="KW-1185">Reference proteome</keyword>
<gene>
    <name evidence="1" type="ordered locus">CKO_01254</name>
</gene>
<dbReference type="AlphaFoldDB" id="A8AFY1"/>
<dbReference type="HOGENOM" id="CLU_3166202_0_0_6"/>
<accession>A8AFY1</accession>
<evidence type="ECO:0000313" key="1">
    <source>
        <dbReference type="EMBL" id="ABV12394.1"/>
    </source>
</evidence>
<organism evidence="1 2">
    <name type="scientific">Citrobacter koseri (strain ATCC BAA-895 / CDC 4225-83 / SGSC4696)</name>
    <dbReference type="NCBI Taxonomy" id="290338"/>
    <lineage>
        <taxon>Bacteria</taxon>
        <taxon>Pseudomonadati</taxon>
        <taxon>Pseudomonadota</taxon>
        <taxon>Gammaproteobacteria</taxon>
        <taxon>Enterobacterales</taxon>
        <taxon>Enterobacteriaceae</taxon>
        <taxon>Citrobacter</taxon>
    </lineage>
</organism>
<reference evidence="1 2" key="1">
    <citation type="submission" date="2007-08" db="EMBL/GenBank/DDBJ databases">
        <authorList>
            <consortium name="The Citrobacter koseri Genome Sequencing Project"/>
            <person name="McClelland M."/>
            <person name="Sanderson E.K."/>
            <person name="Porwollik S."/>
            <person name="Spieth J."/>
            <person name="Clifton W.S."/>
            <person name="Latreille P."/>
            <person name="Courtney L."/>
            <person name="Wang C."/>
            <person name="Pepin K."/>
            <person name="Bhonagiri V."/>
            <person name="Nash W."/>
            <person name="Johnson M."/>
            <person name="Thiruvilangam P."/>
            <person name="Wilson R."/>
        </authorList>
    </citation>
    <scope>NUCLEOTIDE SEQUENCE [LARGE SCALE GENOMIC DNA]</scope>
    <source>
        <strain evidence="2">ATCC BAA-895 / CDC 4225-83 / SGSC4696</strain>
    </source>
</reference>
<proteinExistence type="predicted"/>